<gene>
    <name evidence="1" type="primary">pnp_3</name>
    <name evidence="1" type="ORF">NCTC11872_02440</name>
</gene>
<dbReference type="SUPFAM" id="SSF55666">
    <property type="entry name" value="Ribonuclease PH domain 2-like"/>
    <property type="match status" value="1"/>
</dbReference>
<dbReference type="SUPFAM" id="SSF46915">
    <property type="entry name" value="Polynucleotide phosphorylase/guanosine pentaphosphate synthase (PNPase/GPSI), domain 3"/>
    <property type="match status" value="1"/>
</dbReference>
<keyword evidence="1" id="KW-0808">Transferase</keyword>
<organism evidence="1 2">
    <name type="scientific">Haemophilus influenzae</name>
    <dbReference type="NCBI Taxonomy" id="727"/>
    <lineage>
        <taxon>Bacteria</taxon>
        <taxon>Pseudomonadati</taxon>
        <taxon>Pseudomonadota</taxon>
        <taxon>Gammaproteobacteria</taxon>
        <taxon>Pasteurellales</taxon>
        <taxon>Pasteurellaceae</taxon>
        <taxon>Haemophilus</taxon>
    </lineage>
</organism>
<dbReference type="InterPro" id="IPR036345">
    <property type="entry name" value="ExoRNase_PH_dom2_sf"/>
</dbReference>
<dbReference type="GO" id="GO:0004654">
    <property type="term" value="F:polyribonucleotide nucleotidyltransferase activity"/>
    <property type="evidence" value="ECO:0007669"/>
    <property type="project" value="UniProtKB-EC"/>
</dbReference>
<dbReference type="AlphaFoldDB" id="A0A2X1PSI0"/>
<evidence type="ECO:0000313" key="1">
    <source>
        <dbReference type="EMBL" id="SPX42794.1"/>
    </source>
</evidence>
<evidence type="ECO:0000313" key="2">
    <source>
        <dbReference type="Proteomes" id="UP000249936"/>
    </source>
</evidence>
<dbReference type="GO" id="GO:0006396">
    <property type="term" value="P:RNA processing"/>
    <property type="evidence" value="ECO:0007669"/>
    <property type="project" value="InterPro"/>
</dbReference>
<protein>
    <submittedName>
        <fullName evidence="1">Polynucleotide phosphorylase/polyadenylase</fullName>
        <ecNumber evidence="1">2.7.7.8</ecNumber>
    </submittedName>
</protein>
<dbReference type="EMBL" id="UASK01000009">
    <property type="protein sequence ID" value="SPX42794.1"/>
    <property type="molecule type" value="Genomic_DNA"/>
</dbReference>
<sequence>MLAAVVFGHQQQQVVIEAIKEFAKEAGKPRWDWVAPQPNTDLINKVKAIAEARLGDAYRITEKTITLRTNRCD</sequence>
<dbReference type="InterPro" id="IPR036456">
    <property type="entry name" value="PNPase_PH_RNA-bd_sf"/>
</dbReference>
<proteinExistence type="predicted"/>
<accession>A0A2X1PSI0</accession>
<reference evidence="1 2" key="1">
    <citation type="submission" date="2018-06" db="EMBL/GenBank/DDBJ databases">
        <authorList>
            <consortium name="Pathogen Informatics"/>
            <person name="Doyle S."/>
        </authorList>
    </citation>
    <scope>NUCLEOTIDE SEQUENCE [LARGE SCALE GENOMIC DNA]</scope>
    <source>
        <strain evidence="1 2">NCTC11872</strain>
    </source>
</reference>
<name>A0A2X1PSI0_HAEIF</name>
<keyword evidence="1" id="KW-0548">Nucleotidyltransferase</keyword>
<dbReference type="Proteomes" id="UP000249936">
    <property type="component" value="Unassembled WGS sequence"/>
</dbReference>
<dbReference type="GO" id="GO:0003723">
    <property type="term" value="F:RNA binding"/>
    <property type="evidence" value="ECO:0007669"/>
    <property type="project" value="InterPro"/>
</dbReference>
<dbReference type="EC" id="2.7.7.8" evidence="1"/>